<dbReference type="InterPro" id="IPR013222">
    <property type="entry name" value="Glyco_hyd_98_carb-bd"/>
</dbReference>
<reference evidence="3" key="2">
    <citation type="journal article" date="2021" name="PeerJ">
        <title>Extensive microbial diversity within the chicken gut microbiome revealed by metagenomics and culture.</title>
        <authorList>
            <person name="Gilroy R."/>
            <person name="Ravi A."/>
            <person name="Getino M."/>
            <person name="Pursley I."/>
            <person name="Horton D.L."/>
            <person name="Alikhan N.F."/>
            <person name="Baker D."/>
            <person name="Gharbi K."/>
            <person name="Hall N."/>
            <person name="Watson M."/>
            <person name="Adriaenssens E.M."/>
            <person name="Foster-Nyarko E."/>
            <person name="Jarju S."/>
            <person name="Secka A."/>
            <person name="Antonio M."/>
            <person name="Oren A."/>
            <person name="Chaudhuri R.R."/>
            <person name="La Ragione R."/>
            <person name="Hildebrand F."/>
            <person name="Pallen M.J."/>
        </authorList>
    </citation>
    <scope>NUCLEOTIDE SEQUENCE</scope>
    <source>
        <strain evidence="3">CHK190-19873</strain>
    </source>
</reference>
<gene>
    <name evidence="3" type="ORF">IAB44_11475</name>
</gene>
<dbReference type="SUPFAM" id="SSF49373">
    <property type="entry name" value="Invasin/intimin cell-adhesion fragments"/>
    <property type="match status" value="1"/>
</dbReference>
<dbReference type="SUPFAM" id="SSF49785">
    <property type="entry name" value="Galactose-binding domain-like"/>
    <property type="match status" value="2"/>
</dbReference>
<proteinExistence type="predicted"/>
<dbReference type="Gene3D" id="2.60.40.1080">
    <property type="match status" value="1"/>
</dbReference>
<dbReference type="Gene3D" id="3.80.10.10">
    <property type="entry name" value="Ribonuclease Inhibitor"/>
    <property type="match status" value="1"/>
</dbReference>
<accession>A0A9D1JL89</accession>
<comment type="caution">
    <text evidence="3">The sequence shown here is derived from an EMBL/GenBank/DDBJ whole genome shotgun (WGS) entry which is preliminary data.</text>
</comment>
<evidence type="ECO:0000313" key="4">
    <source>
        <dbReference type="Proteomes" id="UP000823935"/>
    </source>
</evidence>
<reference evidence="3" key="1">
    <citation type="submission" date="2020-10" db="EMBL/GenBank/DDBJ databases">
        <authorList>
            <person name="Gilroy R."/>
        </authorList>
    </citation>
    <scope>NUCLEOTIDE SEQUENCE</scope>
    <source>
        <strain evidence="3">CHK190-19873</strain>
    </source>
</reference>
<dbReference type="Pfam" id="PF08305">
    <property type="entry name" value="NPCBM"/>
    <property type="match status" value="2"/>
</dbReference>
<dbReference type="EMBL" id="DVIQ01000071">
    <property type="protein sequence ID" value="HIS32149.1"/>
    <property type="molecule type" value="Genomic_DNA"/>
</dbReference>
<name>A0A9D1JL89_9FIRM</name>
<dbReference type="InterPro" id="IPR008979">
    <property type="entry name" value="Galactose-bd-like_sf"/>
</dbReference>
<organism evidence="3 4">
    <name type="scientific">Candidatus Limivivens intestinipullorum</name>
    <dbReference type="NCBI Taxonomy" id="2840858"/>
    <lineage>
        <taxon>Bacteria</taxon>
        <taxon>Bacillati</taxon>
        <taxon>Bacillota</taxon>
        <taxon>Clostridia</taxon>
        <taxon>Lachnospirales</taxon>
        <taxon>Lachnospiraceae</taxon>
        <taxon>Lachnospiraceae incertae sedis</taxon>
        <taxon>Candidatus Limivivens</taxon>
    </lineage>
</organism>
<dbReference type="Gene3D" id="2.60.120.1060">
    <property type="entry name" value="NPCBM/NEW2 domain"/>
    <property type="match status" value="2"/>
</dbReference>
<evidence type="ECO:0000313" key="3">
    <source>
        <dbReference type="EMBL" id="HIS32149.1"/>
    </source>
</evidence>
<dbReference type="Pfam" id="PF02368">
    <property type="entry name" value="Big_2"/>
    <property type="match status" value="1"/>
</dbReference>
<dbReference type="InterPro" id="IPR026906">
    <property type="entry name" value="LRR_5"/>
</dbReference>
<protein>
    <submittedName>
        <fullName evidence="3">NPCBM/NEW2 domain-containing protein</fullName>
    </submittedName>
</protein>
<dbReference type="InterPro" id="IPR008964">
    <property type="entry name" value="Invasin/intimin_cell_adhesion"/>
</dbReference>
<sequence>MKKKIGLLFVLLLAVVLPSLMGMKADAAAGWMNTCKPYQYTSVEEYLPTEMDSFKVGGREYFEGYVFYCWYQTSLSQVLYNLDGKYSSFSFDVGRVDGTNSMNSKLFIYLDGMIAQTVDLSPSDLSKRVTVNLNGAKHMKIVCQTQGHKYDVYYGIFNGQWTTNGSRGTTVGASTWLDTCPPYDISDTERMMASEDKGIYMGGKYYTNAISFYRWNPYNNPDNDEATVKFNLDGQYETFTFTVGHIDGETRANAELYVRLDGKTAKKVVMNADDLPQRVSVSVAGAKQMILELTAETEPLNTYDIYYGVGEAVLKSNGKVTGLSLDKSSISLTKKGQTASLKAQISPSDATNKTVKWTSSKTSVAKVSSSGVVTAVGNGTATITATSADGGFKATCKVTVTLPNLRNATISIAKSTYAYTGKALKPTVTVKYNGKKLRKNSDYTVSYKNNTKVGKATITVKGKGNYTGSKTKTFAIKIDTSKAYTVGNIKYKITSTSKKTAQVVGLKSAKKSTVTIPSTVKILGTSYKVTRIYAKAFQKNKYLKTLVIGANVQTIDGKAFYGCSKLSRICVKGKVLKSVGANALRGTKSKVRVEVPRKYYSKYKKLFTNKGQTKIQFVKK</sequence>
<feature type="signal peptide" evidence="1">
    <location>
        <begin position="1"/>
        <end position="27"/>
    </location>
</feature>
<dbReference type="Proteomes" id="UP000823935">
    <property type="component" value="Unassembled WGS sequence"/>
</dbReference>
<dbReference type="AlphaFoldDB" id="A0A9D1JL89"/>
<evidence type="ECO:0000256" key="1">
    <source>
        <dbReference type="SAM" id="SignalP"/>
    </source>
</evidence>
<dbReference type="InterPro" id="IPR038637">
    <property type="entry name" value="NPCBM_sf"/>
</dbReference>
<keyword evidence="1" id="KW-0732">Signal</keyword>
<feature type="domain" description="BIG2" evidence="2">
    <location>
        <begin position="319"/>
        <end position="397"/>
    </location>
</feature>
<dbReference type="SMART" id="SM00635">
    <property type="entry name" value="BID_2"/>
    <property type="match status" value="1"/>
</dbReference>
<dbReference type="Pfam" id="PF13306">
    <property type="entry name" value="LRR_5"/>
    <property type="match status" value="1"/>
</dbReference>
<dbReference type="InterPro" id="IPR003343">
    <property type="entry name" value="Big_2"/>
</dbReference>
<feature type="chain" id="PRO_5039300409" evidence="1">
    <location>
        <begin position="28"/>
        <end position="620"/>
    </location>
</feature>
<dbReference type="InterPro" id="IPR032675">
    <property type="entry name" value="LRR_dom_sf"/>
</dbReference>
<evidence type="ECO:0000259" key="2">
    <source>
        <dbReference type="SMART" id="SM00635"/>
    </source>
</evidence>